<keyword evidence="2" id="KW-1003">Cell membrane</keyword>
<feature type="transmembrane region" description="Helical" evidence="6">
    <location>
        <begin position="49"/>
        <end position="75"/>
    </location>
</feature>
<accession>A0ABV0BGD0</accession>
<sequence length="546" mass="58987">MSSTLVLINLLGACALLIWGLRMVKTGVTRAFGSRLRRWLALGTQNRLIAFFAGLLATLMIQSSTATALMAASFASQQMISSAMGQAIMLGANVGTSLVTQILSLNLGWLSPLLILAGVVTFQSNESSKYHAIGRALIGLGLMLLSLHLLGDATTPIRDSAVMRNLLSALDAAPIVAVIIAAGLAMIASSSLAVILFIMSLASGNIISPAIALALVLGANLGGAIPPYLATVAGGALAKRITIGNIIVRFVGVIAVMAFLTPLSQLFSGWIPNTASMVIEAHVALNVILAIVFLPLIGPLSRLTARFLPEPKITEVGPRYLDNSAINTPAVALSCAARETLRIGDQIEVMIQTSWEAMRTGNLKLCNTINKQENLVDTLYKAVKIYLVDIGREGLDKDDSKRSAEIMSYAINLEHIGDILQRGLTDIVAKKIKQQVWFSDAGFKEIGQMYELTIENFRIAQGIFVSRDSNLAHQLLDTKAEVHDLERSSYEHHLLRLQEGKPETLQSSTLHLDVLRDLRRINAHIRSVAYPILDEKPEQISSEEET</sequence>
<feature type="transmembrane region" description="Helical" evidence="6">
    <location>
        <begin position="246"/>
        <end position="271"/>
    </location>
</feature>
<dbReference type="Gene3D" id="1.20.58.220">
    <property type="entry name" value="Phosphate transport system protein phou homolog 2, domain 2"/>
    <property type="match status" value="1"/>
</dbReference>
<dbReference type="Proteomes" id="UP001418637">
    <property type="component" value="Unassembled WGS sequence"/>
</dbReference>
<feature type="domain" description="PhoU" evidence="7">
    <location>
        <begin position="447"/>
        <end position="529"/>
    </location>
</feature>
<dbReference type="InterPro" id="IPR038078">
    <property type="entry name" value="PhoU-like_sf"/>
</dbReference>
<evidence type="ECO:0000256" key="6">
    <source>
        <dbReference type="SAM" id="Phobius"/>
    </source>
</evidence>
<feature type="transmembrane region" description="Helical" evidence="6">
    <location>
        <begin position="172"/>
        <end position="200"/>
    </location>
</feature>
<evidence type="ECO:0000313" key="8">
    <source>
        <dbReference type="EMBL" id="MEN3929588.1"/>
    </source>
</evidence>
<dbReference type="PANTHER" id="PTHR10010">
    <property type="entry name" value="SOLUTE CARRIER FAMILY 34 SODIUM PHOSPHATE , MEMBER 2-RELATED"/>
    <property type="match status" value="1"/>
</dbReference>
<gene>
    <name evidence="8" type="ORF">WJT86_00765</name>
</gene>
<evidence type="ECO:0000256" key="1">
    <source>
        <dbReference type="ARBA" id="ARBA00004651"/>
    </source>
</evidence>
<evidence type="ECO:0000259" key="7">
    <source>
        <dbReference type="Pfam" id="PF01895"/>
    </source>
</evidence>
<feature type="domain" description="PhoU" evidence="7">
    <location>
        <begin position="341"/>
        <end position="420"/>
    </location>
</feature>
<evidence type="ECO:0000256" key="5">
    <source>
        <dbReference type="ARBA" id="ARBA00023136"/>
    </source>
</evidence>
<dbReference type="PANTHER" id="PTHR10010:SF46">
    <property type="entry name" value="SODIUM-DEPENDENT PHOSPHATE TRANSPORT PROTEIN 2B"/>
    <property type="match status" value="1"/>
</dbReference>
<feature type="transmembrane region" description="Helical" evidence="6">
    <location>
        <begin position="277"/>
        <end position="297"/>
    </location>
</feature>
<feature type="transmembrane region" description="Helical" evidence="6">
    <location>
        <begin position="87"/>
        <end position="110"/>
    </location>
</feature>
<evidence type="ECO:0000313" key="9">
    <source>
        <dbReference type="Proteomes" id="UP001418637"/>
    </source>
</evidence>
<evidence type="ECO:0000256" key="3">
    <source>
        <dbReference type="ARBA" id="ARBA00022692"/>
    </source>
</evidence>
<dbReference type="InterPro" id="IPR003841">
    <property type="entry name" value="Na/Pi_transpt"/>
</dbReference>
<feature type="transmembrane region" description="Helical" evidence="6">
    <location>
        <begin position="130"/>
        <end position="151"/>
    </location>
</feature>
<comment type="subcellular location">
    <subcellularLocation>
        <location evidence="1">Cell membrane</location>
        <topology evidence="1">Multi-pass membrane protein</topology>
    </subcellularLocation>
</comment>
<dbReference type="EMBL" id="JBBYXI010000001">
    <property type="protein sequence ID" value="MEN3929588.1"/>
    <property type="molecule type" value="Genomic_DNA"/>
</dbReference>
<reference evidence="8 9" key="1">
    <citation type="submission" date="2024-04" db="EMBL/GenBank/DDBJ databases">
        <title>A novel species isolated from cricket.</title>
        <authorList>
            <person name="Wang H.-C."/>
        </authorList>
    </citation>
    <scope>NUCLEOTIDE SEQUENCE [LARGE SCALE GENOMIC DNA]</scope>
    <source>
        <strain evidence="8 9">WL0021</strain>
    </source>
</reference>
<dbReference type="RefSeq" id="WP_346335586.1">
    <property type="nucleotide sequence ID" value="NZ_JBBYXI010000001.1"/>
</dbReference>
<keyword evidence="4 6" id="KW-1133">Transmembrane helix</keyword>
<evidence type="ECO:0000256" key="2">
    <source>
        <dbReference type="ARBA" id="ARBA00022475"/>
    </source>
</evidence>
<dbReference type="NCBIfam" id="NF037997">
    <property type="entry name" value="Na_Pi_symport"/>
    <property type="match status" value="1"/>
</dbReference>
<keyword evidence="3 6" id="KW-0812">Transmembrane</keyword>
<dbReference type="Pfam" id="PF01895">
    <property type="entry name" value="PhoU"/>
    <property type="match status" value="2"/>
</dbReference>
<name>A0ABV0BGD0_9HYPH</name>
<feature type="transmembrane region" description="Helical" evidence="6">
    <location>
        <begin position="206"/>
        <end position="225"/>
    </location>
</feature>
<dbReference type="SUPFAM" id="SSF109755">
    <property type="entry name" value="PhoU-like"/>
    <property type="match status" value="1"/>
</dbReference>
<proteinExistence type="predicted"/>
<organism evidence="8 9">
    <name type="scientific">Hohaiivirga grylli</name>
    <dbReference type="NCBI Taxonomy" id="3133970"/>
    <lineage>
        <taxon>Bacteria</taxon>
        <taxon>Pseudomonadati</taxon>
        <taxon>Pseudomonadota</taxon>
        <taxon>Alphaproteobacteria</taxon>
        <taxon>Hyphomicrobiales</taxon>
        <taxon>Methylobacteriaceae</taxon>
        <taxon>Hohaiivirga</taxon>
    </lineage>
</organism>
<evidence type="ECO:0000256" key="4">
    <source>
        <dbReference type="ARBA" id="ARBA00022989"/>
    </source>
</evidence>
<dbReference type="InterPro" id="IPR004633">
    <property type="entry name" value="NaPi_cotrn-rel/YqeW-like"/>
</dbReference>
<keyword evidence="5 6" id="KW-0472">Membrane</keyword>
<dbReference type="Pfam" id="PF02690">
    <property type="entry name" value="Na_Pi_cotrans"/>
    <property type="match status" value="2"/>
</dbReference>
<keyword evidence="9" id="KW-1185">Reference proteome</keyword>
<dbReference type="NCBIfam" id="TIGR00704">
    <property type="entry name" value="NaPi_cotrn_rel"/>
    <property type="match status" value="1"/>
</dbReference>
<protein>
    <submittedName>
        <fullName evidence="8">Na/Pi cotransporter family protein</fullName>
    </submittedName>
</protein>
<dbReference type="InterPro" id="IPR026022">
    <property type="entry name" value="PhoU_dom"/>
</dbReference>
<comment type="caution">
    <text evidence="8">The sequence shown here is derived from an EMBL/GenBank/DDBJ whole genome shotgun (WGS) entry which is preliminary data.</text>
</comment>